<evidence type="ECO:0000256" key="5">
    <source>
        <dbReference type="ARBA" id="ARBA00022679"/>
    </source>
</evidence>
<dbReference type="InterPro" id="IPR036097">
    <property type="entry name" value="HisK_dim/P_sf"/>
</dbReference>
<dbReference type="SUPFAM" id="SSF47384">
    <property type="entry name" value="Homodimeric domain of signal transducing histidine kinase"/>
    <property type="match status" value="1"/>
</dbReference>
<feature type="transmembrane region" description="Helical" evidence="8">
    <location>
        <begin position="25"/>
        <end position="46"/>
    </location>
</feature>
<feature type="domain" description="Histidine kinase" evidence="9">
    <location>
        <begin position="341"/>
        <end position="557"/>
    </location>
</feature>
<dbReference type="CDD" id="cd00075">
    <property type="entry name" value="HATPase"/>
    <property type="match status" value="1"/>
</dbReference>
<reference evidence="10" key="1">
    <citation type="submission" date="2014-07" db="EMBL/GenBank/DDBJ databases">
        <authorList>
            <person name="Urmite Genomes Urmite Genomes"/>
        </authorList>
    </citation>
    <scope>NUCLEOTIDE SEQUENCE</scope>
    <source>
        <strain evidence="10">11W110_air</strain>
    </source>
</reference>
<name>A0A078MMJ9_9MICC</name>
<evidence type="ECO:0000256" key="4">
    <source>
        <dbReference type="ARBA" id="ARBA00022553"/>
    </source>
</evidence>
<evidence type="ECO:0000256" key="1">
    <source>
        <dbReference type="ARBA" id="ARBA00000085"/>
    </source>
</evidence>
<dbReference type="SUPFAM" id="SSF55874">
    <property type="entry name" value="ATPase domain of HSP90 chaperone/DNA topoisomerase II/histidine kinase"/>
    <property type="match status" value="1"/>
</dbReference>
<feature type="transmembrane region" description="Helical" evidence="8">
    <location>
        <begin position="58"/>
        <end position="76"/>
    </location>
</feature>
<dbReference type="Gene3D" id="3.30.565.10">
    <property type="entry name" value="Histidine kinase-like ATPase, C-terminal domain"/>
    <property type="match status" value="1"/>
</dbReference>
<dbReference type="PANTHER" id="PTHR43047:SF72">
    <property type="entry name" value="OSMOSENSING HISTIDINE PROTEIN KINASE SLN1"/>
    <property type="match status" value="1"/>
</dbReference>
<protein>
    <recommendedName>
        <fullName evidence="3">histidine kinase</fullName>
        <ecNumber evidence="3">2.7.13.3</ecNumber>
    </recommendedName>
</protein>
<evidence type="ECO:0000256" key="3">
    <source>
        <dbReference type="ARBA" id="ARBA00012438"/>
    </source>
</evidence>
<sequence>MSSTPHGTRKLLGIRRQFHELNLRWRVFLSQLPLALTVLLALPMVWFVSPWLFTDPHFRTGLILLAALTAAAAAVPWHRLPPLLYWSIPLLDFVAIGYLYDSGRAAVLGLSLLAVFPVFWLAWSEIAPKTAAILSFFGTTLILWAPILGSPNLTAASLAATLLIPFIMVAVSVTTSVVSLGSGRQQRQLRSAESRVSASLAESRLRTVLLDAVLDAVDVGVLALAADGRELVRNARQEGYRQLVLPPAGAPCRGEGDYLLFAPDGRTPLTAEERPGFRALRGEAFSGCLIWAGVGERQRTLSVSARPMRDDEGGLTGSVLAFADVTELVSALRVKDEFVASVSHELRTPLTSIIGYMDLALEEAEDISLQGPIPAALQVSLRNAERLLALVSDLLSTASGAVAIDPAPMDLAQVVSDSLEAARPRAEAAQVRLVNESAGHLPLQADPGRLGQVLDNLLSNAIKYTPQGGTVWVRAGTNRDGVLVEVEDTGMGMSATEQSEVFTRFFRTAGVRRKAIPGVGLGLVISKSIVEAHGGRISFSSEPDVGTTFRVWLPAAPGAAPAETAMGAETSR</sequence>
<keyword evidence="4" id="KW-0597">Phosphoprotein</keyword>
<dbReference type="InterPro" id="IPR003661">
    <property type="entry name" value="HisK_dim/P_dom"/>
</dbReference>
<gene>
    <name evidence="10" type="primary">kinB</name>
    <name evidence="10" type="ORF">BN1051_00834</name>
</gene>
<dbReference type="InterPro" id="IPR005467">
    <property type="entry name" value="His_kinase_dom"/>
</dbReference>
<evidence type="ECO:0000256" key="7">
    <source>
        <dbReference type="ARBA" id="ARBA00023012"/>
    </source>
</evidence>
<evidence type="ECO:0000256" key="6">
    <source>
        <dbReference type="ARBA" id="ARBA00022777"/>
    </source>
</evidence>
<dbReference type="GO" id="GO:0009927">
    <property type="term" value="F:histidine phosphotransfer kinase activity"/>
    <property type="evidence" value="ECO:0007669"/>
    <property type="project" value="TreeGrafter"/>
</dbReference>
<comment type="subcellular location">
    <subcellularLocation>
        <location evidence="2">Cell membrane</location>
    </subcellularLocation>
</comment>
<dbReference type="InterPro" id="IPR003594">
    <property type="entry name" value="HATPase_dom"/>
</dbReference>
<evidence type="ECO:0000256" key="8">
    <source>
        <dbReference type="SAM" id="Phobius"/>
    </source>
</evidence>
<evidence type="ECO:0000313" key="10">
    <source>
        <dbReference type="EMBL" id="CEA07519.1"/>
    </source>
</evidence>
<dbReference type="CDD" id="cd00082">
    <property type="entry name" value="HisKA"/>
    <property type="match status" value="1"/>
</dbReference>
<evidence type="ECO:0000256" key="2">
    <source>
        <dbReference type="ARBA" id="ARBA00004236"/>
    </source>
</evidence>
<keyword evidence="6" id="KW-0418">Kinase</keyword>
<feature type="transmembrane region" description="Helical" evidence="8">
    <location>
        <begin position="155"/>
        <end position="180"/>
    </location>
</feature>
<feature type="transmembrane region" description="Helical" evidence="8">
    <location>
        <begin position="83"/>
        <end position="100"/>
    </location>
</feature>
<dbReference type="PROSITE" id="PS50109">
    <property type="entry name" value="HIS_KIN"/>
    <property type="match status" value="1"/>
</dbReference>
<dbReference type="EC" id="2.7.13.3" evidence="3"/>
<keyword evidence="8" id="KW-0812">Transmembrane</keyword>
<dbReference type="PATRIC" id="fig|1461584.3.peg.826"/>
<keyword evidence="8" id="KW-1133">Transmembrane helix</keyword>
<dbReference type="PRINTS" id="PR00344">
    <property type="entry name" value="BCTRLSENSOR"/>
</dbReference>
<feature type="transmembrane region" description="Helical" evidence="8">
    <location>
        <begin position="130"/>
        <end position="149"/>
    </location>
</feature>
<keyword evidence="8" id="KW-0472">Membrane</keyword>
<comment type="catalytic activity">
    <reaction evidence="1">
        <text>ATP + protein L-histidine = ADP + protein N-phospho-L-histidine.</text>
        <dbReference type="EC" id="2.7.13.3"/>
    </reaction>
</comment>
<accession>A0A078MMJ9</accession>
<dbReference type="InterPro" id="IPR036890">
    <property type="entry name" value="HATPase_C_sf"/>
</dbReference>
<organism evidence="10">
    <name type="scientific">Arthrobacter saudimassiliensis</name>
    <dbReference type="NCBI Taxonomy" id="1461584"/>
    <lineage>
        <taxon>Bacteria</taxon>
        <taxon>Bacillati</taxon>
        <taxon>Actinomycetota</taxon>
        <taxon>Actinomycetes</taxon>
        <taxon>Micrococcales</taxon>
        <taxon>Micrococcaceae</taxon>
        <taxon>Arthrobacter</taxon>
    </lineage>
</organism>
<evidence type="ECO:0000259" key="9">
    <source>
        <dbReference type="PROSITE" id="PS50109"/>
    </source>
</evidence>
<dbReference type="AlphaFoldDB" id="A0A078MMJ9"/>
<dbReference type="SMART" id="SM00387">
    <property type="entry name" value="HATPase_c"/>
    <property type="match status" value="1"/>
</dbReference>
<dbReference type="Pfam" id="PF00512">
    <property type="entry name" value="HisKA"/>
    <property type="match status" value="1"/>
</dbReference>
<keyword evidence="7" id="KW-0902">Two-component regulatory system</keyword>
<dbReference type="EMBL" id="LN483070">
    <property type="protein sequence ID" value="CEA07519.1"/>
    <property type="molecule type" value="Genomic_DNA"/>
</dbReference>
<dbReference type="Gene3D" id="3.30.450.20">
    <property type="entry name" value="PAS domain"/>
    <property type="match status" value="1"/>
</dbReference>
<feature type="transmembrane region" description="Helical" evidence="8">
    <location>
        <begin position="106"/>
        <end position="123"/>
    </location>
</feature>
<dbReference type="SMART" id="SM00388">
    <property type="entry name" value="HisKA"/>
    <property type="match status" value="1"/>
</dbReference>
<proteinExistence type="predicted"/>
<dbReference type="FunFam" id="3.30.565.10:FF:000006">
    <property type="entry name" value="Sensor histidine kinase WalK"/>
    <property type="match status" value="1"/>
</dbReference>
<dbReference type="InterPro" id="IPR004358">
    <property type="entry name" value="Sig_transdc_His_kin-like_C"/>
</dbReference>
<dbReference type="PANTHER" id="PTHR43047">
    <property type="entry name" value="TWO-COMPONENT HISTIDINE PROTEIN KINASE"/>
    <property type="match status" value="1"/>
</dbReference>
<dbReference type="GO" id="GO:0005886">
    <property type="term" value="C:plasma membrane"/>
    <property type="evidence" value="ECO:0007669"/>
    <property type="project" value="UniProtKB-SubCell"/>
</dbReference>
<dbReference type="Pfam" id="PF02518">
    <property type="entry name" value="HATPase_c"/>
    <property type="match status" value="1"/>
</dbReference>
<dbReference type="Gene3D" id="1.10.287.130">
    <property type="match status" value="1"/>
</dbReference>
<keyword evidence="5" id="KW-0808">Transferase</keyword>
<dbReference type="GO" id="GO:0000155">
    <property type="term" value="F:phosphorelay sensor kinase activity"/>
    <property type="evidence" value="ECO:0007669"/>
    <property type="project" value="InterPro"/>
</dbReference>